<dbReference type="Gene3D" id="3.30.930.10">
    <property type="entry name" value="Bira Bifunctional Protein, Domain 2"/>
    <property type="match status" value="1"/>
</dbReference>
<organism evidence="10 11">
    <name type="scientific">Coemansia javaensis</name>
    <dbReference type="NCBI Taxonomy" id="2761396"/>
    <lineage>
        <taxon>Eukaryota</taxon>
        <taxon>Fungi</taxon>
        <taxon>Fungi incertae sedis</taxon>
        <taxon>Zoopagomycota</taxon>
        <taxon>Kickxellomycotina</taxon>
        <taxon>Kickxellomycetes</taxon>
        <taxon>Kickxellales</taxon>
        <taxon>Kickxellaceae</taxon>
        <taxon>Coemansia</taxon>
    </lineage>
</organism>
<evidence type="ECO:0000313" key="11">
    <source>
        <dbReference type="Proteomes" id="UP001140217"/>
    </source>
</evidence>
<name>A0A9W8H432_9FUNG</name>
<evidence type="ECO:0000259" key="9">
    <source>
        <dbReference type="PROSITE" id="PS50862"/>
    </source>
</evidence>
<dbReference type="Pfam" id="PF01336">
    <property type="entry name" value="tRNA_anti-codon"/>
    <property type="match status" value="1"/>
</dbReference>
<dbReference type="OrthoDB" id="21243at2759"/>
<dbReference type="SUPFAM" id="SSF55681">
    <property type="entry name" value="Class II aaRS and biotin synthetases"/>
    <property type="match status" value="1"/>
</dbReference>
<keyword evidence="3" id="KW-0547">Nucleotide-binding</keyword>
<dbReference type="InterPro" id="IPR002313">
    <property type="entry name" value="Lys-tRNA-ligase_II"/>
</dbReference>
<dbReference type="EMBL" id="JANBUL010000219">
    <property type="protein sequence ID" value="KAJ2778606.1"/>
    <property type="molecule type" value="Genomic_DNA"/>
</dbReference>
<comment type="catalytic activity">
    <reaction evidence="7 8">
        <text>tRNA(Lys) + L-lysine + ATP = L-lysyl-tRNA(Lys) + AMP + diphosphate</text>
        <dbReference type="Rhea" id="RHEA:20792"/>
        <dbReference type="Rhea" id="RHEA-COMP:9696"/>
        <dbReference type="Rhea" id="RHEA-COMP:9697"/>
        <dbReference type="ChEBI" id="CHEBI:30616"/>
        <dbReference type="ChEBI" id="CHEBI:32551"/>
        <dbReference type="ChEBI" id="CHEBI:33019"/>
        <dbReference type="ChEBI" id="CHEBI:78442"/>
        <dbReference type="ChEBI" id="CHEBI:78529"/>
        <dbReference type="ChEBI" id="CHEBI:456215"/>
        <dbReference type="EC" id="6.1.1.6"/>
    </reaction>
</comment>
<dbReference type="GO" id="GO:0005524">
    <property type="term" value="F:ATP binding"/>
    <property type="evidence" value="ECO:0007669"/>
    <property type="project" value="UniProtKB-KW"/>
</dbReference>
<dbReference type="InterPro" id="IPR044136">
    <property type="entry name" value="Lys-tRNA-ligase_II_N"/>
</dbReference>
<dbReference type="EC" id="6.1.1.6" evidence="1 8"/>
<dbReference type="AlphaFoldDB" id="A0A9W8H432"/>
<dbReference type="InterPro" id="IPR018149">
    <property type="entry name" value="Lys-tRNA-synth_II_C"/>
</dbReference>
<feature type="domain" description="Aminoacyl-transfer RNA synthetases class-II family profile" evidence="9">
    <location>
        <begin position="219"/>
        <end position="544"/>
    </location>
</feature>
<dbReference type="CDD" id="cd04322">
    <property type="entry name" value="LysRS_N"/>
    <property type="match status" value="1"/>
</dbReference>
<dbReference type="GO" id="GO:0005829">
    <property type="term" value="C:cytosol"/>
    <property type="evidence" value="ECO:0007669"/>
    <property type="project" value="TreeGrafter"/>
</dbReference>
<evidence type="ECO:0000256" key="2">
    <source>
        <dbReference type="ARBA" id="ARBA00022598"/>
    </source>
</evidence>
<evidence type="ECO:0000256" key="4">
    <source>
        <dbReference type="ARBA" id="ARBA00022840"/>
    </source>
</evidence>
<dbReference type="NCBIfam" id="TIGR00499">
    <property type="entry name" value="lysS_bact"/>
    <property type="match status" value="1"/>
</dbReference>
<dbReference type="Gene3D" id="2.40.50.140">
    <property type="entry name" value="Nucleic acid-binding proteins"/>
    <property type="match status" value="1"/>
</dbReference>
<accession>A0A9W8H432</accession>
<evidence type="ECO:0000256" key="3">
    <source>
        <dbReference type="ARBA" id="ARBA00022741"/>
    </source>
</evidence>
<reference evidence="10" key="1">
    <citation type="submission" date="2022-07" db="EMBL/GenBank/DDBJ databases">
        <title>Phylogenomic reconstructions and comparative analyses of Kickxellomycotina fungi.</title>
        <authorList>
            <person name="Reynolds N.K."/>
            <person name="Stajich J.E."/>
            <person name="Barry K."/>
            <person name="Grigoriev I.V."/>
            <person name="Crous P."/>
            <person name="Smith M.E."/>
        </authorList>
    </citation>
    <scope>NUCLEOTIDE SEQUENCE</scope>
    <source>
        <strain evidence="10">NBRC 105414</strain>
    </source>
</reference>
<evidence type="ECO:0000256" key="8">
    <source>
        <dbReference type="RuleBase" id="RU003748"/>
    </source>
</evidence>
<evidence type="ECO:0000256" key="7">
    <source>
        <dbReference type="ARBA" id="ARBA00048573"/>
    </source>
</evidence>
<keyword evidence="5" id="KW-0030">Aminoacyl-tRNA synthetase</keyword>
<dbReference type="SUPFAM" id="SSF50249">
    <property type="entry name" value="Nucleic acid-binding proteins"/>
    <property type="match status" value="1"/>
</dbReference>
<dbReference type="GO" id="GO:0006430">
    <property type="term" value="P:lysyl-tRNA aminoacylation"/>
    <property type="evidence" value="ECO:0007669"/>
    <property type="project" value="InterPro"/>
</dbReference>
<keyword evidence="4" id="KW-0067">ATP-binding</keyword>
<keyword evidence="2" id="KW-0436">Ligase</keyword>
<protein>
    <recommendedName>
        <fullName evidence="1 8">Lysine--tRNA ligase</fullName>
        <ecNumber evidence="1 8">6.1.1.6</ecNumber>
    </recommendedName>
    <alternativeName>
        <fullName evidence="6 8">Lysyl-tRNA synthetase</fullName>
    </alternativeName>
</protein>
<dbReference type="InterPro" id="IPR004365">
    <property type="entry name" value="NA-bd_OB_tRNA"/>
</dbReference>
<dbReference type="InterPro" id="IPR006195">
    <property type="entry name" value="aa-tRNA-synth_II"/>
</dbReference>
<evidence type="ECO:0000313" key="10">
    <source>
        <dbReference type="EMBL" id="KAJ2778606.1"/>
    </source>
</evidence>
<dbReference type="Proteomes" id="UP001140217">
    <property type="component" value="Unassembled WGS sequence"/>
</dbReference>
<dbReference type="Pfam" id="PF00152">
    <property type="entry name" value="tRNA-synt_2"/>
    <property type="match status" value="1"/>
</dbReference>
<dbReference type="PANTHER" id="PTHR42918:SF5">
    <property type="entry name" value="LYSINE--TRNA LIGASE, MITOCHONDRIAL"/>
    <property type="match status" value="1"/>
</dbReference>
<feature type="non-terminal residue" evidence="10">
    <location>
        <position position="546"/>
    </location>
</feature>
<evidence type="ECO:0000256" key="6">
    <source>
        <dbReference type="ARBA" id="ARBA00030563"/>
    </source>
</evidence>
<comment type="caution">
    <text evidence="10">The sequence shown here is derived from an EMBL/GenBank/DDBJ whole genome shotgun (WGS) entry which is preliminary data.</text>
</comment>
<dbReference type="InterPro" id="IPR012340">
    <property type="entry name" value="NA-bd_OB-fold"/>
</dbReference>
<gene>
    <name evidence="10" type="ORF">H4R18_004485</name>
</gene>
<sequence length="546" mass="58258">MGAAVLRGAIVCGRAAVRARGLGTKAAEPLPLPLPLPPHAPGSVKAQRDQTLAGLGIEPYPRYTPPPADHPLASPARIHSQWGAGMASGAKLADARVSVQGRISSAREASRRLFFYDVERDGRTVQVVASQARIGGGPGGADAFRARHRALMAGDIVRASGFVGKTDSGETSVFATRPLELLAPCMRPIPHRSGLADTEKRFRARHLDLLVNPHAARTLRLRARVLQHLRAFLDARGFVEAETPVLSPTVGGAAARPFATAAVALGGTPLFMRIAPELYLKQLVIGGLDRVYEIGKQFRNEGIDADHSPEFTTCEFYQAYATLDDLMQTTEDLLRGMALALTGSAAVPLPGAAAAAAAAASIDFAPPFRRVDVVQALRAHVPELPAVLDHAALPALQAILAQRRIPAPRPHTVPRLLDRLIGHYVEPGCVQPTFLVGHPAVMSPLAKCTDATQTTAARVELFVNAKELVNAYEELNDPAQQRARFRAQARERDLGDDEVPLPDAAFCDALESALPPTAGWGMGLDRLVALLAGVTHLRETIAFPVM</sequence>
<evidence type="ECO:0000256" key="5">
    <source>
        <dbReference type="ARBA" id="ARBA00023146"/>
    </source>
</evidence>
<evidence type="ECO:0000256" key="1">
    <source>
        <dbReference type="ARBA" id="ARBA00013166"/>
    </source>
</evidence>
<dbReference type="PROSITE" id="PS50862">
    <property type="entry name" value="AA_TRNA_LIGASE_II"/>
    <property type="match status" value="1"/>
</dbReference>
<keyword evidence="11" id="KW-1185">Reference proteome</keyword>
<dbReference type="InterPro" id="IPR004364">
    <property type="entry name" value="Aa-tRNA-synt_II"/>
</dbReference>
<dbReference type="PRINTS" id="PR00982">
    <property type="entry name" value="TRNASYNTHLYS"/>
</dbReference>
<dbReference type="PANTHER" id="PTHR42918">
    <property type="entry name" value="LYSYL-TRNA SYNTHETASE"/>
    <property type="match status" value="1"/>
</dbReference>
<dbReference type="GO" id="GO:0000049">
    <property type="term" value="F:tRNA binding"/>
    <property type="evidence" value="ECO:0007669"/>
    <property type="project" value="TreeGrafter"/>
</dbReference>
<dbReference type="InterPro" id="IPR045864">
    <property type="entry name" value="aa-tRNA-synth_II/BPL/LPL"/>
</dbReference>
<dbReference type="GO" id="GO:0004824">
    <property type="term" value="F:lysine-tRNA ligase activity"/>
    <property type="evidence" value="ECO:0007669"/>
    <property type="project" value="UniProtKB-EC"/>
</dbReference>
<proteinExistence type="predicted"/>